<dbReference type="SUPFAM" id="SSF55785">
    <property type="entry name" value="PYP-like sensor domain (PAS domain)"/>
    <property type="match status" value="2"/>
</dbReference>
<evidence type="ECO:0000256" key="1">
    <source>
        <dbReference type="ARBA" id="ARBA00001946"/>
    </source>
</evidence>
<dbReference type="CDD" id="cd01948">
    <property type="entry name" value="EAL"/>
    <property type="match status" value="1"/>
</dbReference>
<dbReference type="InterPro" id="IPR000160">
    <property type="entry name" value="GGDEF_dom"/>
</dbReference>
<dbReference type="InterPro" id="IPR043128">
    <property type="entry name" value="Rev_trsase/Diguanyl_cyclase"/>
</dbReference>
<protein>
    <submittedName>
        <fullName evidence="8">Diguanylate cyclase/phosphodiesterase</fullName>
    </submittedName>
</protein>
<comment type="subcellular location">
    <subcellularLocation>
        <location evidence="2">Cell inner membrane</location>
    </subcellularLocation>
</comment>
<dbReference type="PROSITE" id="PS50112">
    <property type="entry name" value="PAS"/>
    <property type="match status" value="1"/>
</dbReference>
<dbReference type="PROSITE" id="PS50883">
    <property type="entry name" value="EAL"/>
    <property type="match status" value="1"/>
</dbReference>
<dbReference type="Pfam" id="PF08448">
    <property type="entry name" value="PAS_4"/>
    <property type="match status" value="2"/>
</dbReference>
<organism evidence="8">
    <name type="scientific">Pseudomonas saudimassiliensis</name>
    <dbReference type="NCBI Taxonomy" id="1461581"/>
    <lineage>
        <taxon>Bacteria</taxon>
        <taxon>Pseudomonadati</taxon>
        <taxon>Pseudomonadota</taxon>
        <taxon>Gammaproteobacteria</taxon>
        <taxon>Pseudomonadales</taxon>
        <taxon>Pseudomonadaceae</taxon>
        <taxon>Pseudomonas</taxon>
    </lineage>
</organism>
<name>A0A078MJH2_9PSED</name>
<accession>A0A078MJH2</accession>
<dbReference type="PANTHER" id="PTHR44757:SF2">
    <property type="entry name" value="BIOFILM ARCHITECTURE MAINTENANCE PROTEIN MBAA"/>
    <property type="match status" value="1"/>
</dbReference>
<dbReference type="GO" id="GO:0016301">
    <property type="term" value="F:kinase activity"/>
    <property type="evidence" value="ECO:0007669"/>
    <property type="project" value="UniProtKB-KW"/>
</dbReference>
<dbReference type="PROSITE" id="PS50113">
    <property type="entry name" value="PAC"/>
    <property type="match status" value="1"/>
</dbReference>
<evidence type="ECO:0000256" key="3">
    <source>
        <dbReference type="ARBA" id="ARBA00022777"/>
    </source>
</evidence>
<evidence type="ECO:0000256" key="2">
    <source>
        <dbReference type="ARBA" id="ARBA00004533"/>
    </source>
</evidence>
<dbReference type="OrthoDB" id="9787514at2"/>
<keyword evidence="3" id="KW-0808">Transferase</keyword>
<dbReference type="InterPro" id="IPR035919">
    <property type="entry name" value="EAL_sf"/>
</dbReference>
<dbReference type="NCBIfam" id="TIGR00254">
    <property type="entry name" value="GGDEF"/>
    <property type="match status" value="1"/>
</dbReference>
<dbReference type="GO" id="GO:0005886">
    <property type="term" value="C:plasma membrane"/>
    <property type="evidence" value="ECO:0007669"/>
    <property type="project" value="UniProtKB-SubCell"/>
</dbReference>
<dbReference type="SMART" id="SM00052">
    <property type="entry name" value="EAL"/>
    <property type="match status" value="1"/>
</dbReference>
<dbReference type="EMBL" id="LK391969">
    <property type="protein sequence ID" value="CEF26836.1"/>
    <property type="molecule type" value="Genomic_DNA"/>
</dbReference>
<evidence type="ECO:0000259" key="5">
    <source>
        <dbReference type="PROSITE" id="PS50113"/>
    </source>
</evidence>
<evidence type="ECO:0000259" key="4">
    <source>
        <dbReference type="PROSITE" id="PS50112"/>
    </source>
</evidence>
<proteinExistence type="predicted"/>
<dbReference type="Pfam" id="PF00563">
    <property type="entry name" value="EAL"/>
    <property type="match status" value="1"/>
</dbReference>
<feature type="domain" description="PAS" evidence="4">
    <location>
        <begin position="1"/>
        <end position="71"/>
    </location>
</feature>
<dbReference type="InterPro" id="IPR000700">
    <property type="entry name" value="PAS-assoc_C"/>
</dbReference>
<dbReference type="SUPFAM" id="SSF141868">
    <property type="entry name" value="EAL domain-like"/>
    <property type="match status" value="1"/>
</dbReference>
<feature type="domain" description="GGDEF" evidence="7">
    <location>
        <begin position="307"/>
        <end position="441"/>
    </location>
</feature>
<dbReference type="SUPFAM" id="SSF55073">
    <property type="entry name" value="Nucleotide cyclase"/>
    <property type="match status" value="1"/>
</dbReference>
<dbReference type="InterPro" id="IPR035965">
    <property type="entry name" value="PAS-like_dom_sf"/>
</dbReference>
<dbReference type="SMART" id="SM00267">
    <property type="entry name" value="GGDEF"/>
    <property type="match status" value="1"/>
</dbReference>
<dbReference type="InterPro" id="IPR013656">
    <property type="entry name" value="PAS_4"/>
</dbReference>
<dbReference type="InterPro" id="IPR001633">
    <property type="entry name" value="EAL_dom"/>
</dbReference>
<dbReference type="RefSeq" id="WP_052508751.1">
    <property type="nucleotide sequence ID" value="NZ_LK391969.1"/>
</dbReference>
<dbReference type="SMART" id="SM00091">
    <property type="entry name" value="PAS"/>
    <property type="match status" value="2"/>
</dbReference>
<dbReference type="PANTHER" id="PTHR44757">
    <property type="entry name" value="DIGUANYLATE CYCLASE DGCP"/>
    <property type="match status" value="1"/>
</dbReference>
<evidence type="ECO:0000313" key="8">
    <source>
        <dbReference type="EMBL" id="CEA04866.1"/>
    </source>
</evidence>
<sequence>MDYQQVFERSPAPAVLLSRGLQVLACNNAFERMLALPQQAMLGQTLFHLFPGSEDSRRILQQSLQHVLDARVAHQIPLLEYPMPAAARSDCEYWSFHNTPLMEEGEVGAILCQPLNLSALVQIEPGAQQELSQPTGALLLDLLTALEAERERFDQLFQQAPGFICILRGPDHVFELANDAYYQLIGHRHIIGQVLADVLPEVIEQGFLDKLDRVYRTGEPFIGRAVPIELQRVADGPLEERFIDLTYQPINDASGKPSGIFVLGHDVTEAHRLSQEVTFQAAHDALTGLRNRREVARQMAELEQAGGSHALVYLDLDHFKIINDRCGHRAGDKLLTEVAQLLRQHAEEDDTLARLGGDEFAMVLRNCGLDGARRRAQQVCDAIRQLPFPWQGRRYTVTCSAGVACFGSEAAVTFSDGLGLADAACFLAKEKGRNQVVVGQPSDEEVRRRQQDMDWTDRLREAMREDRVVLFGQRFDNLSGAAREEGMICCEVLARLRGVDGELIPPGAFIPAAERYGLIGELDRHIIHKAFSTLQQLHPAQRQRTRYFINVSGLTLGSRGFVEYVLSTLARFPDVEPGNVCFEVTETAAISSLTTTAGLLGELVGRGFQVALDDFGSGMSSFAYLQHLPVQYLKIDGEFIKGIRNPPAGGVIVESVIQVARAFNIRTIAESVEWSDLVPVLRDAGADYGQGFALHRPQPLPL</sequence>
<feature type="domain" description="EAL" evidence="6">
    <location>
        <begin position="452"/>
        <end position="702"/>
    </location>
</feature>
<dbReference type="Gene3D" id="3.20.20.450">
    <property type="entry name" value="EAL domain"/>
    <property type="match status" value="1"/>
</dbReference>
<dbReference type="PROSITE" id="PS50887">
    <property type="entry name" value="GGDEF"/>
    <property type="match status" value="1"/>
</dbReference>
<dbReference type="Pfam" id="PF00990">
    <property type="entry name" value="GGDEF"/>
    <property type="match status" value="1"/>
</dbReference>
<evidence type="ECO:0000259" key="6">
    <source>
        <dbReference type="PROSITE" id="PS50883"/>
    </source>
</evidence>
<dbReference type="CDD" id="cd01949">
    <property type="entry name" value="GGDEF"/>
    <property type="match status" value="1"/>
</dbReference>
<reference evidence="8" key="1">
    <citation type="submission" date="2014-07" db="EMBL/GenBank/DDBJ databases">
        <authorList>
            <person name="Urmite Genomes Urmite Genomes"/>
        </authorList>
    </citation>
    <scope>NUCLEOTIDE SEQUENCE</scope>
    <source>
        <strain evidence="8">12M76_air</strain>
    </source>
</reference>
<comment type="cofactor">
    <cofactor evidence="1">
        <name>Mg(2+)</name>
        <dbReference type="ChEBI" id="CHEBI:18420"/>
    </cofactor>
</comment>
<dbReference type="Gene3D" id="3.30.450.20">
    <property type="entry name" value="PAS domain"/>
    <property type="match status" value="2"/>
</dbReference>
<dbReference type="CDD" id="cd00130">
    <property type="entry name" value="PAS"/>
    <property type="match status" value="1"/>
</dbReference>
<dbReference type="InterPro" id="IPR000014">
    <property type="entry name" value="PAS"/>
</dbReference>
<evidence type="ECO:0000259" key="7">
    <source>
        <dbReference type="PROSITE" id="PS50887"/>
    </source>
</evidence>
<dbReference type="AlphaFoldDB" id="A0A078MJH2"/>
<dbReference type="InterPro" id="IPR029787">
    <property type="entry name" value="Nucleotide_cyclase"/>
</dbReference>
<dbReference type="Gene3D" id="3.30.70.270">
    <property type="match status" value="1"/>
</dbReference>
<dbReference type="EMBL" id="LM997413">
    <property type="protein sequence ID" value="CEA04866.1"/>
    <property type="molecule type" value="Genomic_DNA"/>
</dbReference>
<dbReference type="InterPro" id="IPR052155">
    <property type="entry name" value="Biofilm_reg_signaling"/>
</dbReference>
<keyword evidence="3" id="KW-0418">Kinase</keyword>
<gene>
    <name evidence="8" type="ORF">BN1049_01770</name>
</gene>
<dbReference type="FunFam" id="3.30.70.270:FF:000001">
    <property type="entry name" value="Diguanylate cyclase domain protein"/>
    <property type="match status" value="1"/>
</dbReference>
<dbReference type="PATRIC" id="fig|1461581.3.peg.1748"/>
<feature type="domain" description="PAC" evidence="5">
    <location>
        <begin position="224"/>
        <end position="279"/>
    </location>
</feature>